<geneLocation type="mitochondrion" evidence="13"/>
<reference evidence="13" key="1">
    <citation type="journal article" date="2009" name="Exp. Appl. Acarol.">
        <title>Mitochondrial genome sequence of Unionicola foili (Acari: Unionicolidae): a unique gene order with implications for phylogenetic inference.</title>
        <authorList>
            <person name="Ernsting B.R."/>
            <person name="Edwards D.D."/>
            <person name="Aldred K.J."/>
            <person name="Fites J.S."/>
            <person name="Neff C.R."/>
        </authorList>
    </citation>
    <scope>NUCLEOTIDE SEQUENCE</scope>
</reference>
<evidence type="ECO:0000256" key="3">
    <source>
        <dbReference type="ARBA" id="ARBA00010535"/>
    </source>
</evidence>
<comment type="similarity">
    <text evidence="3 10">Belongs to the complex I subunit 1 family.</text>
</comment>
<evidence type="ECO:0000256" key="2">
    <source>
        <dbReference type="ARBA" id="ARBA00004225"/>
    </source>
</evidence>
<keyword evidence="7 12" id="KW-1133">Transmembrane helix</keyword>
<evidence type="ECO:0000313" key="13">
    <source>
        <dbReference type="EMBL" id="ACF19648.1"/>
    </source>
</evidence>
<feature type="transmembrane region" description="Helical" evidence="12">
    <location>
        <begin position="275"/>
        <end position="294"/>
    </location>
</feature>
<evidence type="ECO:0000256" key="11">
    <source>
        <dbReference type="RuleBase" id="RU000473"/>
    </source>
</evidence>
<comment type="function">
    <text evidence="1">Core subunit of the mitochondrial membrane respiratory chain NADH dehydrogenase (Complex I) that is believed to belong to the minimal assembly required for catalysis. Complex I functions in the transfer of electrons from NADH to the respiratory chain. The immediate electron acceptor for the enzyme is believed to be ubiquinone.</text>
</comment>
<dbReference type="GO" id="GO:0003954">
    <property type="term" value="F:NADH dehydrogenase activity"/>
    <property type="evidence" value="ECO:0007669"/>
    <property type="project" value="TreeGrafter"/>
</dbReference>
<dbReference type="EC" id="7.1.1.2" evidence="11"/>
<feature type="transmembrane region" description="Helical" evidence="12">
    <location>
        <begin position="61"/>
        <end position="87"/>
    </location>
</feature>
<comment type="catalytic activity">
    <reaction evidence="11">
        <text>a ubiquinone + NADH + 5 H(+)(in) = a ubiquinol + NAD(+) + 4 H(+)(out)</text>
        <dbReference type="Rhea" id="RHEA:29091"/>
        <dbReference type="Rhea" id="RHEA-COMP:9565"/>
        <dbReference type="Rhea" id="RHEA-COMP:9566"/>
        <dbReference type="ChEBI" id="CHEBI:15378"/>
        <dbReference type="ChEBI" id="CHEBI:16389"/>
        <dbReference type="ChEBI" id="CHEBI:17976"/>
        <dbReference type="ChEBI" id="CHEBI:57540"/>
        <dbReference type="ChEBI" id="CHEBI:57945"/>
        <dbReference type="EC" id="7.1.1.2"/>
    </reaction>
</comment>
<keyword evidence="11 13" id="KW-0496">Mitochondrion</keyword>
<keyword evidence="10" id="KW-0520">NAD</keyword>
<comment type="subcellular location">
    <subcellularLocation>
        <location evidence="10">Mitochondrion inner membrane</location>
        <topology evidence="10">Multi-pass membrane protein</topology>
    </subcellularLocation>
    <subcellularLocation>
        <location evidence="2">Mitochondrion membrane</location>
        <topology evidence="2">Multi-pass membrane protein</topology>
    </subcellularLocation>
</comment>
<evidence type="ECO:0000256" key="10">
    <source>
        <dbReference type="RuleBase" id="RU000471"/>
    </source>
</evidence>
<keyword evidence="6 10" id="KW-0812">Transmembrane</keyword>
<dbReference type="GO" id="GO:0009060">
    <property type="term" value="P:aerobic respiration"/>
    <property type="evidence" value="ECO:0007669"/>
    <property type="project" value="TreeGrafter"/>
</dbReference>
<feature type="transmembrane region" description="Helical" evidence="12">
    <location>
        <begin position="93"/>
        <end position="116"/>
    </location>
</feature>
<organism evidence="13">
    <name type="scientific">Unionicola foili</name>
    <dbReference type="NCBI Taxonomy" id="350889"/>
    <lineage>
        <taxon>Eukaryota</taxon>
        <taxon>Metazoa</taxon>
        <taxon>Ecdysozoa</taxon>
        <taxon>Arthropoda</taxon>
        <taxon>Chelicerata</taxon>
        <taxon>Arachnida</taxon>
        <taxon>Acari</taxon>
        <taxon>Acariformes</taxon>
        <taxon>Trombidiformes</taxon>
        <taxon>Prostigmata</taxon>
        <taxon>Anystina</taxon>
        <taxon>Parasitengona</taxon>
        <taxon>Hydracarina</taxon>
        <taxon>Hygrobatoidea</taxon>
        <taxon>Unionicolidae</taxon>
        <taxon>Unionicolinae</taxon>
        <taxon>Unionicola</taxon>
        <taxon>Parasitatax</taxon>
    </lineage>
</organism>
<dbReference type="PANTHER" id="PTHR11432">
    <property type="entry name" value="NADH DEHYDROGENASE SUBUNIT 1"/>
    <property type="match status" value="1"/>
</dbReference>
<dbReference type="PANTHER" id="PTHR11432:SF3">
    <property type="entry name" value="NADH-UBIQUINONE OXIDOREDUCTASE CHAIN 1"/>
    <property type="match status" value="1"/>
</dbReference>
<dbReference type="GO" id="GO:0005743">
    <property type="term" value="C:mitochondrial inner membrane"/>
    <property type="evidence" value="ECO:0007669"/>
    <property type="project" value="UniProtKB-SubCell"/>
</dbReference>
<evidence type="ECO:0000256" key="1">
    <source>
        <dbReference type="ARBA" id="ARBA00003257"/>
    </source>
</evidence>
<evidence type="ECO:0000256" key="8">
    <source>
        <dbReference type="ARBA" id="ARBA00023075"/>
    </source>
</evidence>
<evidence type="ECO:0000256" key="5">
    <source>
        <dbReference type="ARBA" id="ARBA00022448"/>
    </source>
</evidence>
<dbReference type="EMBL" id="EU856396">
    <property type="protein sequence ID" value="ACF19648.1"/>
    <property type="molecule type" value="Genomic_DNA"/>
</dbReference>
<dbReference type="AlphaFoldDB" id="B3W620"/>
<evidence type="ECO:0000256" key="4">
    <source>
        <dbReference type="ARBA" id="ARBA00021009"/>
    </source>
</evidence>
<dbReference type="Pfam" id="PF00146">
    <property type="entry name" value="NADHdh"/>
    <property type="match status" value="1"/>
</dbReference>
<sequence>MFNFLILLIFILVSVAFFTLFEVKGLGSFHLRLGPDKSFFLGSFQPFADFMKLFSKSSVFIVYYYYFLYFFSPCLGVFLSFLVWINYFSFSSFFSFSFGVLFFFFISSLSVFYLLFSGLFSGSIFSKLGSFRAAAQSISYEVSMIFMFMSFVFFFSSFSLLKIFNFGWGVYFFLLNFPLFFCWFFSCLAETGRSPFDFMEGESELVSGFNTEYFSEFFIFIFLSEYSFIVFLCFLTSYFMGMGFYFLSVFLLGGVFVWVRASFPRFRFDMMMDFCWSFLLFFVLFCVFFCYNFSV</sequence>
<protein>
    <recommendedName>
        <fullName evidence="4 11">NADH-ubiquinone oxidoreductase chain 1</fullName>
        <ecNumber evidence="11">7.1.1.2</ecNumber>
    </recommendedName>
</protein>
<gene>
    <name evidence="13" type="primary">nad1</name>
</gene>
<keyword evidence="8 11" id="KW-0830">Ubiquinone</keyword>
<keyword evidence="5" id="KW-0813">Transport</keyword>
<feature type="transmembrane region" description="Helical" evidence="12">
    <location>
        <begin position="137"/>
        <end position="156"/>
    </location>
</feature>
<dbReference type="InterPro" id="IPR018086">
    <property type="entry name" value="NADH_UbQ_OxRdtase_su1_CS"/>
</dbReference>
<name>B3W620_9ACAR</name>
<proteinExistence type="inferred from homology"/>
<evidence type="ECO:0000256" key="7">
    <source>
        <dbReference type="ARBA" id="ARBA00022989"/>
    </source>
</evidence>
<feature type="transmembrane region" description="Helical" evidence="12">
    <location>
        <begin position="217"/>
        <end position="238"/>
    </location>
</feature>
<evidence type="ECO:0000256" key="9">
    <source>
        <dbReference type="ARBA" id="ARBA00023136"/>
    </source>
</evidence>
<feature type="transmembrane region" description="Helical" evidence="12">
    <location>
        <begin position="6"/>
        <end position="23"/>
    </location>
</feature>
<dbReference type="GO" id="GO:0008137">
    <property type="term" value="F:NADH dehydrogenase (ubiquinone) activity"/>
    <property type="evidence" value="ECO:0007669"/>
    <property type="project" value="UniProtKB-EC"/>
</dbReference>
<evidence type="ECO:0000256" key="6">
    <source>
        <dbReference type="ARBA" id="ARBA00022692"/>
    </source>
</evidence>
<evidence type="ECO:0000256" key="12">
    <source>
        <dbReference type="SAM" id="Phobius"/>
    </source>
</evidence>
<dbReference type="InterPro" id="IPR001694">
    <property type="entry name" value="NADH_UbQ_OxRdtase_su1/FPO"/>
</dbReference>
<accession>B3W620</accession>
<keyword evidence="9 12" id="KW-0472">Membrane</keyword>
<dbReference type="PROSITE" id="PS00668">
    <property type="entry name" value="COMPLEX1_ND1_2"/>
    <property type="match status" value="1"/>
</dbReference>
<feature type="transmembrane region" description="Helical" evidence="12">
    <location>
        <begin position="168"/>
        <end position="189"/>
    </location>
</feature>
<feature type="transmembrane region" description="Helical" evidence="12">
    <location>
        <begin position="244"/>
        <end position="263"/>
    </location>
</feature>